<dbReference type="InterPro" id="IPR009711">
    <property type="entry name" value="UPF0473"/>
</dbReference>
<evidence type="ECO:0000313" key="1">
    <source>
        <dbReference type="EMBL" id="EFQ06130.1"/>
    </source>
</evidence>
<gene>
    <name evidence="1" type="ORF">HMPREF9436_02369</name>
</gene>
<accession>E2ZL16</accession>
<proteinExistence type="predicted"/>
<evidence type="ECO:0000313" key="2">
    <source>
        <dbReference type="Proteomes" id="UP000006028"/>
    </source>
</evidence>
<dbReference type="Proteomes" id="UP000006028">
    <property type="component" value="Unassembled WGS sequence"/>
</dbReference>
<reference evidence="1 2" key="1">
    <citation type="submission" date="2010-08" db="EMBL/GenBank/DDBJ databases">
        <authorList>
            <person name="Weinstock G."/>
            <person name="Sodergren E."/>
            <person name="Clifton S."/>
            <person name="Fulton L."/>
            <person name="Fulton B."/>
            <person name="Courtney L."/>
            <person name="Fronick C."/>
            <person name="Harrison M."/>
            <person name="Strong C."/>
            <person name="Farmer C."/>
            <person name="Delahaunty K."/>
            <person name="Markovic C."/>
            <person name="Hall O."/>
            <person name="Minx P."/>
            <person name="Tomlinson C."/>
            <person name="Mitreva M."/>
            <person name="Hou S."/>
            <person name="Chen J."/>
            <person name="Wollam A."/>
            <person name="Pepin K.H."/>
            <person name="Johnson M."/>
            <person name="Bhonagiri V."/>
            <person name="Zhang X."/>
            <person name="Suruliraj S."/>
            <person name="Warren W."/>
            <person name="Chinwalla A."/>
            <person name="Mardis E.R."/>
            <person name="Wilson R.K."/>
        </authorList>
    </citation>
    <scope>NUCLEOTIDE SEQUENCE [LARGE SCALE GENOMIC DNA]</scope>
    <source>
        <strain evidence="1 2">KLE1255</strain>
    </source>
</reference>
<dbReference type="HOGENOM" id="CLU_146610_3_0_9"/>
<dbReference type="BioCyc" id="FCF748224-HMP:GTSS-370-MONOMER"/>
<dbReference type="eggNOG" id="COG3906">
    <property type="taxonomic scope" value="Bacteria"/>
</dbReference>
<dbReference type="Pfam" id="PF06949">
    <property type="entry name" value="DUF1292"/>
    <property type="match status" value="1"/>
</dbReference>
<comment type="caution">
    <text evidence="1">The sequence shown here is derived from an EMBL/GenBank/DDBJ whole genome shotgun (WGS) entry which is preliminary data.</text>
</comment>
<organism evidence="1 2">
    <name type="scientific">Faecalibacterium cf. prausnitzii KLE1255</name>
    <dbReference type="NCBI Taxonomy" id="748224"/>
    <lineage>
        <taxon>Bacteria</taxon>
        <taxon>Bacillati</taxon>
        <taxon>Bacillota</taxon>
        <taxon>Clostridia</taxon>
        <taxon>Eubacteriales</taxon>
        <taxon>Oscillospiraceae</taxon>
        <taxon>Faecalibacterium</taxon>
    </lineage>
</organism>
<dbReference type="EMBL" id="AECU01000180">
    <property type="protein sequence ID" value="EFQ06130.1"/>
    <property type="molecule type" value="Genomic_DNA"/>
</dbReference>
<dbReference type="AlphaFoldDB" id="E2ZL16"/>
<protein>
    <recommendedName>
        <fullName evidence="3">DUF1292 domain-containing protein</fullName>
    </recommendedName>
</protein>
<name>E2ZL16_9FIRM</name>
<evidence type="ECO:0008006" key="3">
    <source>
        <dbReference type="Google" id="ProtNLM"/>
    </source>
</evidence>
<sequence>MRENLLHNFCAKKHLDEQAKKRYTICRPSGRHTNSPFYDTIQETISMSDEIKNPNTEEDQPDLMTLEDEDGNEITFEVIDALDHKGVHYLAAVEYAETEEEAENAQLVILSVGEDDEGEYLDVVDDDELLLELGKLFEERLSDEYDIEE</sequence>
<dbReference type="STRING" id="748224.HMPREF9436_02369"/>